<dbReference type="EMBL" id="CH902632">
    <property type="protein sequence ID" value="EDV32788.1"/>
    <property type="molecule type" value="Genomic_DNA"/>
</dbReference>
<dbReference type="PhylomeDB" id="B3MYU4"/>
<feature type="compositionally biased region" description="Acidic residues" evidence="1">
    <location>
        <begin position="193"/>
        <end position="213"/>
    </location>
</feature>
<sequence length="274" mass="31776">MSCAQEEIVPHQGYWNVDQTLKLIRAYQDQELLWNRENLSFGHRAARTEAWMRIAAEMQAHVIEVKKKMNSMIHSHRLHKKRGTISRTWWATHLSFLSPPSQHSISRSNNNNNKKNCNSNENESDKTKGGFSENSYGSFSDKDFEDIGSDCEFVQDNPQKRSAFVEFLSEFESPSKKATKNGDIPDDNPVQDLTEEAGEEEGPPDDSEEDEEDKAAPFLQPDTTDKDPEHNDTEYYMKYVACKLRNYTPRIRSMVQFQINKIIYQADMQIFHQN</sequence>
<dbReference type="Proteomes" id="UP000007801">
    <property type="component" value="Unassembled WGS sequence"/>
</dbReference>
<proteinExistence type="predicted"/>
<feature type="region of interest" description="Disordered" evidence="1">
    <location>
        <begin position="99"/>
        <end position="137"/>
    </location>
</feature>
<dbReference type="PANTHER" id="PTHR21505:SF12">
    <property type="entry name" value="MADF DOMAIN-CONTAINING PROTEIN-RELATED"/>
    <property type="match status" value="1"/>
</dbReference>
<keyword evidence="4" id="KW-1185">Reference proteome</keyword>
<feature type="domain" description="MADF" evidence="2">
    <location>
        <begin position="22"/>
        <end position="102"/>
    </location>
</feature>
<dbReference type="HOGENOM" id="CLU_1016585_0_0_1"/>
<name>B3MYU4_DROAN</name>
<dbReference type="STRING" id="7217.B3MYU4"/>
<dbReference type="eggNOG" id="ENOG502TC90">
    <property type="taxonomic scope" value="Eukaryota"/>
</dbReference>
<dbReference type="InParanoid" id="B3MYU4"/>
<dbReference type="KEGG" id="dan:6504873"/>
<dbReference type="OMA" id="WASHMSF"/>
<dbReference type="Pfam" id="PF10545">
    <property type="entry name" value="MADF_DNA_bdg"/>
    <property type="match status" value="1"/>
</dbReference>
<evidence type="ECO:0000313" key="3">
    <source>
        <dbReference type="EMBL" id="EDV32788.1"/>
    </source>
</evidence>
<organism evidence="3 4">
    <name type="scientific">Drosophila ananassae</name>
    <name type="common">Fruit fly</name>
    <dbReference type="NCBI Taxonomy" id="7217"/>
    <lineage>
        <taxon>Eukaryota</taxon>
        <taxon>Metazoa</taxon>
        <taxon>Ecdysozoa</taxon>
        <taxon>Arthropoda</taxon>
        <taxon>Hexapoda</taxon>
        <taxon>Insecta</taxon>
        <taxon>Pterygota</taxon>
        <taxon>Neoptera</taxon>
        <taxon>Endopterygota</taxon>
        <taxon>Diptera</taxon>
        <taxon>Brachycera</taxon>
        <taxon>Muscomorpha</taxon>
        <taxon>Ephydroidea</taxon>
        <taxon>Drosophilidae</taxon>
        <taxon>Drosophila</taxon>
        <taxon>Sophophora</taxon>
    </lineage>
</organism>
<accession>B3MYU4</accession>
<protein>
    <recommendedName>
        <fullName evidence="2">MADF domain-containing protein</fullName>
    </recommendedName>
</protein>
<dbReference type="OrthoDB" id="10051975at2759"/>
<reference evidence="3 4" key="1">
    <citation type="journal article" date="2007" name="Nature">
        <title>Evolution of genes and genomes on the Drosophila phylogeny.</title>
        <authorList>
            <consortium name="Drosophila 12 Genomes Consortium"/>
            <person name="Clark A.G."/>
            <person name="Eisen M.B."/>
            <person name="Smith D.R."/>
            <person name="Bergman C.M."/>
            <person name="Oliver B."/>
            <person name="Markow T.A."/>
            <person name="Kaufman T.C."/>
            <person name="Kellis M."/>
            <person name="Gelbart W."/>
            <person name="Iyer V.N."/>
            <person name="Pollard D.A."/>
            <person name="Sackton T.B."/>
            <person name="Larracuente A.M."/>
            <person name="Singh N.D."/>
            <person name="Abad J.P."/>
            <person name="Abt D.N."/>
            <person name="Adryan B."/>
            <person name="Aguade M."/>
            <person name="Akashi H."/>
            <person name="Anderson W.W."/>
            <person name="Aquadro C.F."/>
            <person name="Ardell D.H."/>
            <person name="Arguello R."/>
            <person name="Artieri C.G."/>
            <person name="Barbash D.A."/>
            <person name="Barker D."/>
            <person name="Barsanti P."/>
            <person name="Batterham P."/>
            <person name="Batzoglou S."/>
            <person name="Begun D."/>
            <person name="Bhutkar A."/>
            <person name="Blanco E."/>
            <person name="Bosak S.A."/>
            <person name="Bradley R.K."/>
            <person name="Brand A.D."/>
            <person name="Brent M.R."/>
            <person name="Brooks A.N."/>
            <person name="Brown R.H."/>
            <person name="Butlin R.K."/>
            <person name="Caggese C."/>
            <person name="Calvi B.R."/>
            <person name="Bernardo de Carvalho A."/>
            <person name="Caspi A."/>
            <person name="Castrezana S."/>
            <person name="Celniker S.E."/>
            <person name="Chang J.L."/>
            <person name="Chapple C."/>
            <person name="Chatterji S."/>
            <person name="Chinwalla A."/>
            <person name="Civetta A."/>
            <person name="Clifton S.W."/>
            <person name="Comeron J.M."/>
            <person name="Costello J.C."/>
            <person name="Coyne J.A."/>
            <person name="Daub J."/>
            <person name="David R.G."/>
            <person name="Delcher A.L."/>
            <person name="Delehaunty K."/>
            <person name="Do C.B."/>
            <person name="Ebling H."/>
            <person name="Edwards K."/>
            <person name="Eickbush T."/>
            <person name="Evans J.D."/>
            <person name="Filipski A."/>
            <person name="Findeiss S."/>
            <person name="Freyhult E."/>
            <person name="Fulton L."/>
            <person name="Fulton R."/>
            <person name="Garcia A.C."/>
            <person name="Gardiner A."/>
            <person name="Garfield D.A."/>
            <person name="Garvin B.E."/>
            <person name="Gibson G."/>
            <person name="Gilbert D."/>
            <person name="Gnerre S."/>
            <person name="Godfrey J."/>
            <person name="Good R."/>
            <person name="Gotea V."/>
            <person name="Gravely B."/>
            <person name="Greenberg A.J."/>
            <person name="Griffiths-Jones S."/>
            <person name="Gross S."/>
            <person name="Guigo R."/>
            <person name="Gustafson E.A."/>
            <person name="Haerty W."/>
            <person name="Hahn M.W."/>
            <person name="Halligan D.L."/>
            <person name="Halpern A.L."/>
            <person name="Halter G.M."/>
            <person name="Han M.V."/>
            <person name="Heger A."/>
            <person name="Hillier L."/>
            <person name="Hinrichs A.S."/>
            <person name="Holmes I."/>
            <person name="Hoskins R.A."/>
            <person name="Hubisz M.J."/>
            <person name="Hultmark D."/>
            <person name="Huntley M.A."/>
            <person name="Jaffe D.B."/>
            <person name="Jagadeeshan S."/>
            <person name="Jeck W.R."/>
            <person name="Johnson J."/>
            <person name="Jones C.D."/>
            <person name="Jordan W.C."/>
            <person name="Karpen G.H."/>
            <person name="Kataoka E."/>
            <person name="Keightley P.D."/>
            <person name="Kheradpour P."/>
            <person name="Kirkness E.F."/>
            <person name="Koerich L.B."/>
            <person name="Kristiansen K."/>
            <person name="Kudrna D."/>
            <person name="Kulathinal R.J."/>
            <person name="Kumar S."/>
            <person name="Kwok R."/>
            <person name="Lander E."/>
            <person name="Langley C.H."/>
            <person name="Lapoint R."/>
            <person name="Lazzaro B.P."/>
            <person name="Lee S.J."/>
            <person name="Levesque L."/>
            <person name="Li R."/>
            <person name="Lin C.F."/>
            <person name="Lin M.F."/>
            <person name="Lindblad-Toh K."/>
            <person name="Llopart A."/>
            <person name="Long M."/>
            <person name="Low L."/>
            <person name="Lozovsky E."/>
            <person name="Lu J."/>
            <person name="Luo M."/>
            <person name="Machado C.A."/>
            <person name="Makalowski W."/>
            <person name="Marzo M."/>
            <person name="Matsuda M."/>
            <person name="Matzkin L."/>
            <person name="McAllister B."/>
            <person name="McBride C.S."/>
            <person name="McKernan B."/>
            <person name="McKernan K."/>
            <person name="Mendez-Lago M."/>
            <person name="Minx P."/>
            <person name="Mollenhauer M.U."/>
            <person name="Montooth K."/>
            <person name="Mount S.M."/>
            <person name="Mu X."/>
            <person name="Myers E."/>
            <person name="Negre B."/>
            <person name="Newfeld S."/>
            <person name="Nielsen R."/>
            <person name="Noor M.A."/>
            <person name="O'Grady P."/>
            <person name="Pachter L."/>
            <person name="Papaceit M."/>
            <person name="Parisi M.J."/>
            <person name="Parisi M."/>
            <person name="Parts L."/>
            <person name="Pedersen J.S."/>
            <person name="Pesole G."/>
            <person name="Phillippy A.M."/>
            <person name="Ponting C.P."/>
            <person name="Pop M."/>
            <person name="Porcelli D."/>
            <person name="Powell J.R."/>
            <person name="Prohaska S."/>
            <person name="Pruitt K."/>
            <person name="Puig M."/>
            <person name="Quesneville H."/>
            <person name="Ram K.R."/>
            <person name="Rand D."/>
            <person name="Rasmussen M.D."/>
            <person name="Reed L.K."/>
            <person name="Reenan R."/>
            <person name="Reily A."/>
            <person name="Remington K.A."/>
            <person name="Rieger T.T."/>
            <person name="Ritchie M.G."/>
            <person name="Robin C."/>
            <person name="Rogers Y.H."/>
            <person name="Rohde C."/>
            <person name="Rozas J."/>
            <person name="Rubenfield M.J."/>
            <person name="Ruiz A."/>
            <person name="Russo S."/>
            <person name="Salzberg S.L."/>
            <person name="Sanchez-Gracia A."/>
            <person name="Saranga D.J."/>
            <person name="Sato H."/>
            <person name="Schaeffer S.W."/>
            <person name="Schatz M.C."/>
            <person name="Schlenke T."/>
            <person name="Schwartz R."/>
            <person name="Segarra C."/>
            <person name="Singh R.S."/>
            <person name="Sirot L."/>
            <person name="Sirota M."/>
            <person name="Sisneros N.B."/>
            <person name="Smith C.D."/>
            <person name="Smith T.F."/>
            <person name="Spieth J."/>
            <person name="Stage D.E."/>
            <person name="Stark A."/>
            <person name="Stephan W."/>
            <person name="Strausberg R.L."/>
            <person name="Strempel S."/>
            <person name="Sturgill D."/>
            <person name="Sutton G."/>
            <person name="Sutton G.G."/>
            <person name="Tao W."/>
            <person name="Teichmann S."/>
            <person name="Tobari Y.N."/>
            <person name="Tomimura Y."/>
            <person name="Tsolas J.M."/>
            <person name="Valente V.L."/>
            <person name="Venter E."/>
            <person name="Venter J.C."/>
            <person name="Vicario S."/>
            <person name="Vieira F.G."/>
            <person name="Vilella A.J."/>
            <person name="Villasante A."/>
            <person name="Walenz B."/>
            <person name="Wang J."/>
            <person name="Wasserman M."/>
            <person name="Watts T."/>
            <person name="Wilson D."/>
            <person name="Wilson R.K."/>
            <person name="Wing R.A."/>
            <person name="Wolfner M.F."/>
            <person name="Wong A."/>
            <person name="Wong G.K."/>
            <person name="Wu C.I."/>
            <person name="Wu G."/>
            <person name="Yamamoto D."/>
            <person name="Yang H.P."/>
            <person name="Yang S.P."/>
            <person name="Yorke J.A."/>
            <person name="Yoshida K."/>
            <person name="Zdobnov E."/>
            <person name="Zhang P."/>
            <person name="Zhang Y."/>
            <person name="Zimin A.V."/>
            <person name="Baldwin J."/>
            <person name="Abdouelleil A."/>
            <person name="Abdulkadir J."/>
            <person name="Abebe A."/>
            <person name="Abera B."/>
            <person name="Abreu J."/>
            <person name="Acer S.C."/>
            <person name="Aftuck L."/>
            <person name="Alexander A."/>
            <person name="An P."/>
            <person name="Anderson E."/>
            <person name="Anderson S."/>
            <person name="Arachi H."/>
            <person name="Azer M."/>
            <person name="Bachantsang P."/>
            <person name="Barry A."/>
            <person name="Bayul T."/>
            <person name="Berlin A."/>
            <person name="Bessette D."/>
            <person name="Bloom T."/>
            <person name="Blye J."/>
            <person name="Boguslavskiy L."/>
            <person name="Bonnet C."/>
            <person name="Boukhgalter B."/>
            <person name="Bourzgui I."/>
            <person name="Brown A."/>
            <person name="Cahill P."/>
            <person name="Channer S."/>
            <person name="Cheshatsang Y."/>
            <person name="Chuda L."/>
            <person name="Citroen M."/>
            <person name="Collymore A."/>
            <person name="Cooke P."/>
            <person name="Costello M."/>
            <person name="D'Aco K."/>
            <person name="Daza R."/>
            <person name="De Haan G."/>
            <person name="DeGray S."/>
            <person name="DeMaso C."/>
            <person name="Dhargay N."/>
            <person name="Dooley K."/>
            <person name="Dooley E."/>
            <person name="Doricent M."/>
            <person name="Dorje P."/>
            <person name="Dorjee K."/>
            <person name="Dupes A."/>
            <person name="Elong R."/>
            <person name="Falk J."/>
            <person name="Farina A."/>
            <person name="Faro S."/>
            <person name="Ferguson D."/>
            <person name="Fisher S."/>
            <person name="Foley C.D."/>
            <person name="Franke A."/>
            <person name="Friedrich D."/>
            <person name="Gadbois L."/>
            <person name="Gearin G."/>
            <person name="Gearin C.R."/>
            <person name="Giannoukos G."/>
            <person name="Goode T."/>
            <person name="Graham J."/>
            <person name="Grandbois E."/>
            <person name="Grewal S."/>
            <person name="Gyaltsen K."/>
            <person name="Hafez N."/>
            <person name="Hagos B."/>
            <person name="Hall J."/>
            <person name="Henson C."/>
            <person name="Hollinger A."/>
            <person name="Honan T."/>
            <person name="Huard M.D."/>
            <person name="Hughes L."/>
            <person name="Hurhula B."/>
            <person name="Husby M.E."/>
            <person name="Kamat A."/>
            <person name="Kanga B."/>
            <person name="Kashin S."/>
            <person name="Khazanovich D."/>
            <person name="Kisner P."/>
            <person name="Lance K."/>
            <person name="Lara M."/>
            <person name="Lee W."/>
            <person name="Lennon N."/>
            <person name="Letendre F."/>
            <person name="LeVine R."/>
            <person name="Lipovsky A."/>
            <person name="Liu X."/>
            <person name="Liu J."/>
            <person name="Liu S."/>
            <person name="Lokyitsang T."/>
            <person name="Lokyitsang Y."/>
            <person name="Lubonja R."/>
            <person name="Lui A."/>
            <person name="MacDonald P."/>
            <person name="Magnisalis V."/>
            <person name="Maru K."/>
            <person name="Matthews C."/>
            <person name="McCusker W."/>
            <person name="McDonough S."/>
            <person name="Mehta T."/>
            <person name="Meldrim J."/>
            <person name="Meneus L."/>
            <person name="Mihai O."/>
            <person name="Mihalev A."/>
            <person name="Mihova T."/>
            <person name="Mittelman R."/>
            <person name="Mlenga V."/>
            <person name="Montmayeur A."/>
            <person name="Mulrain L."/>
            <person name="Navidi A."/>
            <person name="Naylor J."/>
            <person name="Negash T."/>
            <person name="Nguyen T."/>
            <person name="Nguyen N."/>
            <person name="Nicol R."/>
            <person name="Norbu C."/>
            <person name="Norbu N."/>
            <person name="Novod N."/>
            <person name="O'Neill B."/>
            <person name="Osman S."/>
            <person name="Markiewicz E."/>
            <person name="Oyono O.L."/>
            <person name="Patti C."/>
            <person name="Phunkhang P."/>
            <person name="Pierre F."/>
            <person name="Priest M."/>
            <person name="Raghuraman S."/>
            <person name="Rege F."/>
            <person name="Reyes R."/>
            <person name="Rise C."/>
            <person name="Rogov P."/>
            <person name="Ross K."/>
            <person name="Ryan E."/>
            <person name="Settipalli S."/>
            <person name="Shea T."/>
            <person name="Sherpa N."/>
            <person name="Shi L."/>
            <person name="Shih D."/>
            <person name="Sparrow T."/>
            <person name="Spaulding J."/>
            <person name="Stalker J."/>
            <person name="Stange-Thomann N."/>
            <person name="Stavropoulos S."/>
            <person name="Stone C."/>
            <person name="Strader C."/>
            <person name="Tesfaye S."/>
            <person name="Thomson T."/>
            <person name="Thoulutsang Y."/>
            <person name="Thoulutsang D."/>
            <person name="Topham K."/>
            <person name="Topping I."/>
            <person name="Tsamla T."/>
            <person name="Vassiliev H."/>
            <person name="Vo A."/>
            <person name="Wangchuk T."/>
            <person name="Wangdi T."/>
            <person name="Weiand M."/>
            <person name="Wilkinson J."/>
            <person name="Wilson A."/>
            <person name="Yadav S."/>
            <person name="Young G."/>
            <person name="Yu Q."/>
            <person name="Zembek L."/>
            <person name="Zhong D."/>
            <person name="Zimmer A."/>
            <person name="Zwirko Z."/>
            <person name="Jaffe D.B."/>
            <person name="Alvarez P."/>
            <person name="Brockman W."/>
            <person name="Butler J."/>
            <person name="Chin C."/>
            <person name="Gnerre S."/>
            <person name="Grabherr M."/>
            <person name="Kleber M."/>
            <person name="Mauceli E."/>
            <person name="MacCallum I."/>
        </authorList>
    </citation>
    <scope>NUCLEOTIDE SEQUENCE [LARGE SCALE GENOMIC DNA]</scope>
    <source>
        <strain evidence="4">Tucson 14024-0371.13</strain>
    </source>
</reference>
<evidence type="ECO:0000256" key="1">
    <source>
        <dbReference type="SAM" id="MobiDB-lite"/>
    </source>
</evidence>
<evidence type="ECO:0000313" key="4">
    <source>
        <dbReference type="Proteomes" id="UP000007801"/>
    </source>
</evidence>
<gene>
    <name evidence="3" type="primary">Dana\GF22209</name>
    <name evidence="3" type="synonym">dana_GLEANR_6188</name>
    <name evidence="3" type="ORF">GF22209</name>
</gene>
<evidence type="ECO:0000259" key="2">
    <source>
        <dbReference type="PROSITE" id="PS51029"/>
    </source>
</evidence>
<feature type="compositionally biased region" description="Low complexity" evidence="1">
    <location>
        <begin position="108"/>
        <end position="121"/>
    </location>
</feature>
<dbReference type="SMART" id="SM00595">
    <property type="entry name" value="MADF"/>
    <property type="match status" value="1"/>
</dbReference>
<dbReference type="PANTHER" id="PTHR21505">
    <property type="entry name" value="MADF DOMAIN-CONTAINING PROTEIN-RELATED"/>
    <property type="match status" value="1"/>
</dbReference>
<dbReference type="AlphaFoldDB" id="B3MYU4"/>
<dbReference type="GeneID" id="6504873"/>
<dbReference type="InterPro" id="IPR006578">
    <property type="entry name" value="MADF-dom"/>
</dbReference>
<dbReference type="PROSITE" id="PS51029">
    <property type="entry name" value="MADF"/>
    <property type="match status" value="1"/>
</dbReference>
<feature type="region of interest" description="Disordered" evidence="1">
    <location>
        <begin position="175"/>
        <end position="231"/>
    </location>
</feature>